<dbReference type="Proteomes" id="UP001054889">
    <property type="component" value="Unassembled WGS sequence"/>
</dbReference>
<feature type="domain" description="Protein kinase" evidence="2">
    <location>
        <begin position="1"/>
        <end position="201"/>
    </location>
</feature>
<dbReference type="SUPFAM" id="SSF56112">
    <property type="entry name" value="Protein kinase-like (PK-like)"/>
    <property type="match status" value="1"/>
</dbReference>
<feature type="region of interest" description="Disordered" evidence="1">
    <location>
        <begin position="194"/>
        <end position="223"/>
    </location>
</feature>
<gene>
    <name evidence="3" type="primary">gb17741</name>
    <name evidence="3" type="ORF">PR202_gb17741</name>
</gene>
<dbReference type="PROSITE" id="PS50011">
    <property type="entry name" value="PROTEIN_KINASE_DOM"/>
    <property type="match status" value="1"/>
</dbReference>
<dbReference type="PANTHER" id="PTHR48010">
    <property type="entry name" value="OS05G0588300 PROTEIN"/>
    <property type="match status" value="1"/>
</dbReference>
<sequence length="223" mass="24302">MLITGHDLPTGNRGADDRTPMDWEARMRAALCAAHGLAHLHTVHGLAHGNIKSSNLLLRTNEPDAAALSDYGLNQLFAPVPSAGGGYHAPELTDMRRPTFKSDMYSLGVLFLELITGKCPNDADGDDTFDLPRWVLVLLRDKWVPEVFDDELRRLGLSAEEEMVQLLQLAINCLNPLPEARPEAENVVKRIEDIRSEHGRTTTGGGEGMGGAEDESRSIGATP</sequence>
<evidence type="ECO:0000313" key="3">
    <source>
        <dbReference type="EMBL" id="GJN29515.1"/>
    </source>
</evidence>
<evidence type="ECO:0000259" key="2">
    <source>
        <dbReference type="PROSITE" id="PS50011"/>
    </source>
</evidence>
<dbReference type="InterPro" id="IPR000719">
    <property type="entry name" value="Prot_kinase_dom"/>
</dbReference>
<dbReference type="GO" id="GO:0005524">
    <property type="term" value="F:ATP binding"/>
    <property type="evidence" value="ECO:0007669"/>
    <property type="project" value="InterPro"/>
</dbReference>
<dbReference type="Gene3D" id="1.10.510.10">
    <property type="entry name" value="Transferase(Phosphotransferase) domain 1"/>
    <property type="match status" value="1"/>
</dbReference>
<evidence type="ECO:0000256" key="1">
    <source>
        <dbReference type="SAM" id="MobiDB-lite"/>
    </source>
</evidence>
<comment type="caution">
    <text evidence="3">The sequence shown here is derived from an EMBL/GenBank/DDBJ whole genome shotgun (WGS) entry which is preliminary data.</text>
</comment>
<feature type="compositionally biased region" description="Gly residues" evidence="1">
    <location>
        <begin position="202"/>
        <end position="211"/>
    </location>
</feature>
<organism evidence="3 4">
    <name type="scientific">Eleusine coracana subsp. coracana</name>
    <dbReference type="NCBI Taxonomy" id="191504"/>
    <lineage>
        <taxon>Eukaryota</taxon>
        <taxon>Viridiplantae</taxon>
        <taxon>Streptophyta</taxon>
        <taxon>Embryophyta</taxon>
        <taxon>Tracheophyta</taxon>
        <taxon>Spermatophyta</taxon>
        <taxon>Magnoliopsida</taxon>
        <taxon>Liliopsida</taxon>
        <taxon>Poales</taxon>
        <taxon>Poaceae</taxon>
        <taxon>PACMAD clade</taxon>
        <taxon>Chloridoideae</taxon>
        <taxon>Cynodonteae</taxon>
        <taxon>Eleusininae</taxon>
        <taxon>Eleusine</taxon>
    </lineage>
</organism>
<protein>
    <recommendedName>
        <fullName evidence="2">Protein kinase domain-containing protein</fullName>
    </recommendedName>
</protein>
<proteinExistence type="predicted"/>
<name>A0AAV5F556_ELECO</name>
<dbReference type="GO" id="GO:0004672">
    <property type="term" value="F:protein kinase activity"/>
    <property type="evidence" value="ECO:0007669"/>
    <property type="project" value="InterPro"/>
</dbReference>
<reference evidence="3" key="2">
    <citation type="submission" date="2021-12" db="EMBL/GenBank/DDBJ databases">
        <title>Resequencing data analysis of finger millet.</title>
        <authorList>
            <person name="Hatakeyama M."/>
            <person name="Aluri S."/>
            <person name="Balachadran M.T."/>
            <person name="Sivarajan S.R."/>
            <person name="Poveda L."/>
            <person name="Shimizu-Inatsugi R."/>
            <person name="Schlapbach R."/>
            <person name="Sreeman S.M."/>
            <person name="Shimizu K.K."/>
        </authorList>
    </citation>
    <scope>NUCLEOTIDE SEQUENCE</scope>
</reference>
<keyword evidence="4" id="KW-1185">Reference proteome</keyword>
<dbReference type="InterPro" id="IPR050994">
    <property type="entry name" value="At_inactive_RLKs"/>
</dbReference>
<dbReference type="AlphaFoldDB" id="A0AAV5F556"/>
<dbReference type="InterPro" id="IPR011009">
    <property type="entry name" value="Kinase-like_dom_sf"/>
</dbReference>
<reference evidence="3" key="1">
    <citation type="journal article" date="2018" name="DNA Res.">
        <title>Multiple hybrid de novo genome assembly of finger millet, an orphan allotetraploid crop.</title>
        <authorList>
            <person name="Hatakeyama M."/>
            <person name="Aluri S."/>
            <person name="Balachadran M.T."/>
            <person name="Sivarajan S.R."/>
            <person name="Patrignani A."/>
            <person name="Gruter S."/>
            <person name="Poveda L."/>
            <person name="Shimizu-Inatsugi R."/>
            <person name="Baeten J."/>
            <person name="Francoijs K.J."/>
            <person name="Nataraja K.N."/>
            <person name="Reddy Y.A.N."/>
            <person name="Phadnis S."/>
            <person name="Ravikumar R.L."/>
            <person name="Schlapbach R."/>
            <person name="Sreeman S.M."/>
            <person name="Shimizu K.K."/>
        </authorList>
    </citation>
    <scope>NUCLEOTIDE SEQUENCE</scope>
</reference>
<evidence type="ECO:0000313" key="4">
    <source>
        <dbReference type="Proteomes" id="UP001054889"/>
    </source>
</evidence>
<accession>A0AAV5F556</accession>
<dbReference type="PANTHER" id="PTHR48010:SF55">
    <property type="entry name" value="OS01G0607900 PROTEIN"/>
    <property type="match status" value="1"/>
</dbReference>
<dbReference type="Pfam" id="PF00069">
    <property type="entry name" value="Pkinase"/>
    <property type="match status" value="1"/>
</dbReference>
<dbReference type="EMBL" id="BQKI01000081">
    <property type="protein sequence ID" value="GJN29515.1"/>
    <property type="molecule type" value="Genomic_DNA"/>
</dbReference>